<evidence type="ECO:0000313" key="2">
    <source>
        <dbReference type="Proteomes" id="UP000008311"/>
    </source>
</evidence>
<dbReference type="AlphaFoldDB" id="B9RK40"/>
<gene>
    <name evidence="1" type="ORF">RCOM_1046250</name>
</gene>
<keyword evidence="2" id="KW-1185">Reference proteome</keyword>
<evidence type="ECO:0000313" key="1">
    <source>
        <dbReference type="EMBL" id="EEF48038.1"/>
    </source>
</evidence>
<reference evidence="2" key="1">
    <citation type="journal article" date="2010" name="Nat. Biotechnol.">
        <title>Draft genome sequence of the oilseed species Ricinus communis.</title>
        <authorList>
            <person name="Chan A.P."/>
            <person name="Crabtree J."/>
            <person name="Zhao Q."/>
            <person name="Lorenzi H."/>
            <person name="Orvis J."/>
            <person name="Puiu D."/>
            <person name="Melake-Berhan A."/>
            <person name="Jones K.M."/>
            <person name="Redman J."/>
            <person name="Chen G."/>
            <person name="Cahoon E.B."/>
            <person name="Gedil M."/>
            <person name="Stanke M."/>
            <person name="Haas B.J."/>
            <person name="Wortman J.R."/>
            <person name="Fraser-Liggett C.M."/>
            <person name="Ravel J."/>
            <person name="Rabinowicz P.D."/>
        </authorList>
    </citation>
    <scope>NUCLEOTIDE SEQUENCE [LARGE SCALE GENOMIC DNA]</scope>
    <source>
        <strain evidence="2">cv. Hale</strain>
    </source>
</reference>
<name>B9RK40_RICCO</name>
<organism evidence="1 2">
    <name type="scientific">Ricinus communis</name>
    <name type="common">Castor bean</name>
    <dbReference type="NCBI Taxonomy" id="3988"/>
    <lineage>
        <taxon>Eukaryota</taxon>
        <taxon>Viridiplantae</taxon>
        <taxon>Streptophyta</taxon>
        <taxon>Embryophyta</taxon>
        <taxon>Tracheophyta</taxon>
        <taxon>Spermatophyta</taxon>
        <taxon>Magnoliopsida</taxon>
        <taxon>eudicotyledons</taxon>
        <taxon>Gunneridae</taxon>
        <taxon>Pentapetalae</taxon>
        <taxon>rosids</taxon>
        <taxon>fabids</taxon>
        <taxon>Malpighiales</taxon>
        <taxon>Euphorbiaceae</taxon>
        <taxon>Acalyphoideae</taxon>
        <taxon>Acalypheae</taxon>
        <taxon>Ricinus</taxon>
    </lineage>
</organism>
<accession>B9RK40</accession>
<dbReference type="InParanoid" id="B9RK40"/>
<sequence>MEAVFVGNVIPINLRVLTRYGCIKGNGSREDVPSATVQLRMTKKKFETILLMNVRPHLTLKGYYGSRF</sequence>
<dbReference type="Proteomes" id="UP000008311">
    <property type="component" value="Unassembled WGS sequence"/>
</dbReference>
<protein>
    <submittedName>
        <fullName evidence="1">Uncharacterized protein</fullName>
    </submittedName>
</protein>
<dbReference type="EMBL" id="EQ973784">
    <property type="protein sequence ID" value="EEF48038.1"/>
    <property type="molecule type" value="Genomic_DNA"/>
</dbReference>
<proteinExistence type="predicted"/>